<name>A0A7N2L899_QUELO</name>
<sequence>MDKGEFELLHHLCHAQGHSICMFLEASWCHCIFPIQATCSLNEKELQTVVSKLVFWFMNDKQPKVSHPLKGSLES</sequence>
<organism evidence="1 2">
    <name type="scientific">Quercus lobata</name>
    <name type="common">Valley oak</name>
    <dbReference type="NCBI Taxonomy" id="97700"/>
    <lineage>
        <taxon>Eukaryota</taxon>
        <taxon>Viridiplantae</taxon>
        <taxon>Streptophyta</taxon>
        <taxon>Embryophyta</taxon>
        <taxon>Tracheophyta</taxon>
        <taxon>Spermatophyta</taxon>
        <taxon>Magnoliopsida</taxon>
        <taxon>eudicotyledons</taxon>
        <taxon>Gunneridae</taxon>
        <taxon>Pentapetalae</taxon>
        <taxon>rosids</taxon>
        <taxon>fabids</taxon>
        <taxon>Fagales</taxon>
        <taxon>Fagaceae</taxon>
        <taxon>Quercus</taxon>
    </lineage>
</organism>
<dbReference type="EMBL" id="LRBV02000003">
    <property type="status" value="NOT_ANNOTATED_CDS"/>
    <property type="molecule type" value="Genomic_DNA"/>
</dbReference>
<reference evidence="1 2" key="1">
    <citation type="journal article" date="2016" name="G3 (Bethesda)">
        <title>First Draft Assembly and Annotation of the Genome of a California Endemic Oak Quercus lobata Nee (Fagaceae).</title>
        <authorList>
            <person name="Sork V.L."/>
            <person name="Fitz-Gibbon S.T."/>
            <person name="Puiu D."/>
            <person name="Crepeau M."/>
            <person name="Gugger P.F."/>
            <person name="Sherman R."/>
            <person name="Stevens K."/>
            <person name="Langley C.H."/>
            <person name="Pellegrini M."/>
            <person name="Salzberg S.L."/>
        </authorList>
    </citation>
    <scope>NUCLEOTIDE SEQUENCE [LARGE SCALE GENOMIC DNA]</scope>
    <source>
        <strain evidence="1 2">cv. SW786</strain>
    </source>
</reference>
<dbReference type="AlphaFoldDB" id="A0A7N2L899"/>
<protein>
    <submittedName>
        <fullName evidence="1">Uncharacterized protein</fullName>
    </submittedName>
</protein>
<evidence type="ECO:0000313" key="1">
    <source>
        <dbReference type="EnsemblPlants" id="QL03p040408:mrna"/>
    </source>
</evidence>
<accession>A0A7N2L899</accession>
<keyword evidence="2" id="KW-1185">Reference proteome</keyword>
<evidence type="ECO:0000313" key="2">
    <source>
        <dbReference type="Proteomes" id="UP000594261"/>
    </source>
</evidence>
<dbReference type="InParanoid" id="A0A7N2L899"/>
<dbReference type="EnsemblPlants" id="QL03p040408:mrna">
    <property type="protein sequence ID" value="QL03p040408:mrna"/>
    <property type="gene ID" value="QL03p040408"/>
</dbReference>
<proteinExistence type="predicted"/>
<dbReference type="Proteomes" id="UP000594261">
    <property type="component" value="Chromosome 3"/>
</dbReference>
<dbReference type="Gramene" id="QL03p040408:mrna">
    <property type="protein sequence ID" value="QL03p040408:mrna"/>
    <property type="gene ID" value="QL03p040408"/>
</dbReference>
<reference evidence="1" key="2">
    <citation type="submission" date="2021-01" db="UniProtKB">
        <authorList>
            <consortium name="EnsemblPlants"/>
        </authorList>
    </citation>
    <scope>IDENTIFICATION</scope>
</reference>